<dbReference type="Pfam" id="PF01107">
    <property type="entry name" value="MP"/>
    <property type="match status" value="1"/>
</dbReference>
<evidence type="ECO:0000259" key="1">
    <source>
        <dbReference type="Pfam" id="PF17919"/>
    </source>
</evidence>
<reference evidence="2" key="1">
    <citation type="submission" date="2018-05" db="EMBL/GenBank/DDBJ databases">
        <title>Draft genome of Mucuna pruriens seed.</title>
        <authorList>
            <person name="Nnadi N.E."/>
            <person name="Vos R."/>
            <person name="Hasami M.H."/>
            <person name="Devisetty U.K."/>
            <person name="Aguiy J.C."/>
        </authorList>
    </citation>
    <scope>NUCLEOTIDE SEQUENCE [LARGE SCALE GENOMIC DNA]</scope>
    <source>
        <strain evidence="2">JCA_2017</strain>
    </source>
</reference>
<dbReference type="PANTHER" id="PTHR48434">
    <property type="entry name" value="(RAPE) HYPOTHETICAL PROTEIN"/>
    <property type="match status" value="1"/>
</dbReference>
<dbReference type="Pfam" id="PF17919">
    <property type="entry name" value="RT_RNaseH_2"/>
    <property type="match status" value="1"/>
</dbReference>
<dbReference type="InterPro" id="IPR028919">
    <property type="entry name" value="Viral_movement"/>
</dbReference>
<gene>
    <name evidence="2" type="ORF">CR513_55943</name>
</gene>
<dbReference type="Proteomes" id="UP000257109">
    <property type="component" value="Unassembled WGS sequence"/>
</dbReference>
<protein>
    <submittedName>
        <fullName evidence="2">Enzymatic polyprotein</fullName>
    </submittedName>
</protein>
<dbReference type="AlphaFoldDB" id="A0A371EHL3"/>
<feature type="domain" description="Reverse transcriptase/retrotransposon-derived protein RNase H-like" evidence="1">
    <location>
        <begin position="210"/>
        <end position="276"/>
    </location>
</feature>
<sequence>MEYEYPGTRNDQIINILKQNELDEHIKKGYNYIHLGLIQIAAKPNYRLGINSPILMMLRDIRCKKFKDSIISIVESNLHDDPAFFNCYPNFSMNLRNDKTIQIPKKLSHEEIISKVPEEWLLEEIIEEPKIYHNQIREIIQDGPNIRLKMNRSKSLMINEPQVIYKGQPSRYSIDESNLDLILLLYCTKIIPPTFQLARFDKLRKNPPEWNNEMTQVIIEIKNLVKKLPCLGIPDPNADLIIETDASDIGYGGVLKQKLPNSSKEQVVKYHSEILSIVLCVQKFQNDVFNKKFLIRTDCKAAPSVLTKDMLANPSPRPTNPLVLKKRFIPLYFNTTAQSKSYLITSIPEPSNDPYIEKLELLPIMTLESYMSKEDLKTLVAYIFPKTFHYLPNNQLKTQRFYEFILVDTDSAEITHTRDDQGNMLFSKMKIINILSPQDWNQHLFDSKAFTRQFNPLGYTYYDYIDAWFNTFYIHPEKHSWFIWFEKGIPLKFLKWFVKWFYHYQKYFLKMSRKFMIISRKAQHLY</sequence>
<dbReference type="PANTHER" id="PTHR48434:SF1">
    <property type="entry name" value="(RAPE) HYPOTHETICAL PROTEIN"/>
    <property type="match status" value="1"/>
</dbReference>
<dbReference type="InterPro" id="IPR041577">
    <property type="entry name" value="RT_RNaseH_2"/>
</dbReference>
<dbReference type="SUPFAM" id="SSF56672">
    <property type="entry name" value="DNA/RNA polymerases"/>
    <property type="match status" value="1"/>
</dbReference>
<organism evidence="2 3">
    <name type="scientific">Mucuna pruriens</name>
    <name type="common">Velvet bean</name>
    <name type="synonym">Dolichos pruriens</name>
    <dbReference type="NCBI Taxonomy" id="157652"/>
    <lineage>
        <taxon>Eukaryota</taxon>
        <taxon>Viridiplantae</taxon>
        <taxon>Streptophyta</taxon>
        <taxon>Embryophyta</taxon>
        <taxon>Tracheophyta</taxon>
        <taxon>Spermatophyta</taxon>
        <taxon>Magnoliopsida</taxon>
        <taxon>eudicotyledons</taxon>
        <taxon>Gunneridae</taxon>
        <taxon>Pentapetalae</taxon>
        <taxon>rosids</taxon>
        <taxon>fabids</taxon>
        <taxon>Fabales</taxon>
        <taxon>Fabaceae</taxon>
        <taxon>Papilionoideae</taxon>
        <taxon>50 kb inversion clade</taxon>
        <taxon>NPAAA clade</taxon>
        <taxon>indigoferoid/millettioid clade</taxon>
        <taxon>Phaseoleae</taxon>
        <taxon>Mucuna</taxon>
    </lineage>
</organism>
<feature type="non-terminal residue" evidence="2">
    <location>
        <position position="1"/>
    </location>
</feature>
<name>A0A371EHL3_MUCPR</name>
<proteinExistence type="predicted"/>
<evidence type="ECO:0000313" key="3">
    <source>
        <dbReference type="Proteomes" id="UP000257109"/>
    </source>
</evidence>
<accession>A0A371EHL3</accession>
<dbReference type="EMBL" id="QJKJ01013925">
    <property type="protein sequence ID" value="RDX65399.1"/>
    <property type="molecule type" value="Genomic_DNA"/>
</dbReference>
<keyword evidence="3" id="KW-1185">Reference proteome</keyword>
<dbReference type="InterPro" id="IPR043502">
    <property type="entry name" value="DNA/RNA_pol_sf"/>
</dbReference>
<dbReference type="OrthoDB" id="1436172at2759"/>
<evidence type="ECO:0000313" key="2">
    <source>
        <dbReference type="EMBL" id="RDX65399.1"/>
    </source>
</evidence>
<comment type="caution">
    <text evidence="2">The sequence shown here is derived from an EMBL/GenBank/DDBJ whole genome shotgun (WGS) entry which is preliminary data.</text>
</comment>